<evidence type="ECO:0000313" key="3">
    <source>
        <dbReference type="Proteomes" id="UP000324897"/>
    </source>
</evidence>
<dbReference type="EMBL" id="RWGY01000013">
    <property type="protein sequence ID" value="TVU24073.1"/>
    <property type="molecule type" value="Genomic_DNA"/>
</dbReference>
<dbReference type="Proteomes" id="UP000324897">
    <property type="component" value="Chromosome 2"/>
</dbReference>
<protein>
    <submittedName>
        <fullName evidence="2">Uncharacterized protein</fullName>
    </submittedName>
</protein>
<gene>
    <name evidence="2" type="ORF">EJB05_26469</name>
</gene>
<reference evidence="2 3" key="1">
    <citation type="journal article" date="2019" name="Sci. Rep.">
        <title>A high-quality genome of Eragrostis curvula grass provides insights into Poaceae evolution and supports new strategies to enhance forage quality.</title>
        <authorList>
            <person name="Carballo J."/>
            <person name="Santos B.A.C.M."/>
            <person name="Zappacosta D."/>
            <person name="Garbus I."/>
            <person name="Selva J.P."/>
            <person name="Gallo C.A."/>
            <person name="Diaz A."/>
            <person name="Albertini E."/>
            <person name="Caccamo M."/>
            <person name="Echenique V."/>
        </authorList>
    </citation>
    <scope>NUCLEOTIDE SEQUENCE [LARGE SCALE GENOMIC DNA]</scope>
    <source>
        <strain evidence="3">cv. Victoria</strain>
        <tissue evidence="2">Leaf</tissue>
    </source>
</reference>
<proteinExistence type="predicted"/>
<keyword evidence="3" id="KW-1185">Reference proteome</keyword>
<sequence>MEKDDAGGGSRRAGELESDGEVLAPITGRSGTRSEDLQSSDGILVDIAGGGSRRAGELERDGEVLAPITGRSGTRSEDLQSPEGVLVDIAGGNGELDLADVFVAQGAGGSRSRSGKHDLAEDIIANFTGGSGSSGGGDHARAGDFLGQMRGLDDGLQAREAQRVRKIVAAVFGEDNSPEASEGKTTEHCTLDLRHVSLLTEEQENLAVIELGHVVTAPSYAPSPSSGKKIGINADVWQGEFFLREEALSGQKAVDELNEALVDSYNLVSVVLRQKHVSVLLSVIKDSYKDEIDDNSVKTCVSEIRSKCRGLRQEILMLHGTPIREPVEYWRDKYHLASF</sequence>
<evidence type="ECO:0000256" key="1">
    <source>
        <dbReference type="SAM" id="MobiDB-lite"/>
    </source>
</evidence>
<dbReference type="AlphaFoldDB" id="A0A5J9UJV7"/>
<feature type="region of interest" description="Disordered" evidence="1">
    <location>
        <begin position="1"/>
        <end position="42"/>
    </location>
</feature>
<comment type="caution">
    <text evidence="2">The sequence shown here is derived from an EMBL/GenBank/DDBJ whole genome shotgun (WGS) entry which is preliminary data.</text>
</comment>
<evidence type="ECO:0000313" key="2">
    <source>
        <dbReference type="EMBL" id="TVU24073.1"/>
    </source>
</evidence>
<name>A0A5J9UJV7_9POAL</name>
<dbReference type="Gramene" id="TVU24073">
    <property type="protein sequence ID" value="TVU24073"/>
    <property type="gene ID" value="EJB05_26469"/>
</dbReference>
<organism evidence="2 3">
    <name type="scientific">Eragrostis curvula</name>
    <name type="common">weeping love grass</name>
    <dbReference type="NCBI Taxonomy" id="38414"/>
    <lineage>
        <taxon>Eukaryota</taxon>
        <taxon>Viridiplantae</taxon>
        <taxon>Streptophyta</taxon>
        <taxon>Embryophyta</taxon>
        <taxon>Tracheophyta</taxon>
        <taxon>Spermatophyta</taxon>
        <taxon>Magnoliopsida</taxon>
        <taxon>Liliopsida</taxon>
        <taxon>Poales</taxon>
        <taxon>Poaceae</taxon>
        <taxon>PACMAD clade</taxon>
        <taxon>Chloridoideae</taxon>
        <taxon>Eragrostideae</taxon>
        <taxon>Eragrostidinae</taxon>
        <taxon>Eragrostis</taxon>
    </lineage>
</organism>
<accession>A0A5J9UJV7</accession>